<dbReference type="GO" id="GO:0003700">
    <property type="term" value="F:DNA-binding transcription factor activity"/>
    <property type="evidence" value="ECO:0007669"/>
    <property type="project" value="TreeGrafter"/>
</dbReference>
<feature type="compositionally biased region" description="Basic and acidic residues" evidence="5">
    <location>
        <begin position="1"/>
        <end position="14"/>
    </location>
</feature>
<feature type="compositionally biased region" description="Low complexity" evidence="5">
    <location>
        <begin position="35"/>
        <end position="54"/>
    </location>
</feature>
<comment type="caution">
    <text evidence="7">The sequence shown here is derived from an EMBL/GenBank/DDBJ whole genome shotgun (WGS) entry which is preliminary data.</text>
</comment>
<evidence type="ECO:0000256" key="2">
    <source>
        <dbReference type="ARBA" id="ARBA00023125"/>
    </source>
</evidence>
<sequence>MDRLIRRLSADRASGRAAARPAEDACPPFPAPVEPVESGVSDVPGVSPGVPGGPVVRAAPADPAVPPEVEPRCSVRAAREALARPVRRRGKELENAIFEAALDQLTSGGYARLTMEGVAAAARTGKAALYRRWASKVELVIDALDSTLPRPHGVPDLGSARAELLQLIELFTDAICSRSGAALHALMAELSQQQAEVFKDFIVRRVIGPTKDTILDILRRGVARGEVRPDAVSPLVADVVPAMLMFQVKLFDGGLAPDFAVRLVDDVLVPMVRQP</sequence>
<keyword evidence="2 4" id="KW-0238">DNA-binding</keyword>
<evidence type="ECO:0000259" key="6">
    <source>
        <dbReference type="PROSITE" id="PS50977"/>
    </source>
</evidence>
<dbReference type="OrthoDB" id="9796019at2"/>
<evidence type="ECO:0000256" key="1">
    <source>
        <dbReference type="ARBA" id="ARBA00023015"/>
    </source>
</evidence>
<gene>
    <name evidence="7" type="ORF">GCM10010502_55750</name>
</gene>
<keyword evidence="3" id="KW-0804">Transcription</keyword>
<dbReference type="InterPro" id="IPR011075">
    <property type="entry name" value="TetR_C"/>
</dbReference>
<keyword evidence="1" id="KW-0805">Transcription regulation</keyword>
<feature type="region of interest" description="Disordered" evidence="5">
    <location>
        <begin position="1"/>
        <end position="54"/>
    </location>
</feature>
<dbReference type="InterPro" id="IPR050109">
    <property type="entry name" value="HTH-type_TetR-like_transc_reg"/>
</dbReference>
<dbReference type="AlphaFoldDB" id="A0A8H9HYT9"/>
<dbReference type="Pfam" id="PF16859">
    <property type="entry name" value="TetR_C_11"/>
    <property type="match status" value="1"/>
</dbReference>
<dbReference type="KEGG" id="kau:B6264_05590"/>
<dbReference type="PANTHER" id="PTHR30055">
    <property type="entry name" value="HTH-TYPE TRANSCRIPTIONAL REGULATOR RUTR"/>
    <property type="match status" value="1"/>
</dbReference>
<dbReference type="GO" id="GO:0000976">
    <property type="term" value="F:transcription cis-regulatory region binding"/>
    <property type="evidence" value="ECO:0007669"/>
    <property type="project" value="TreeGrafter"/>
</dbReference>
<evidence type="ECO:0000313" key="7">
    <source>
        <dbReference type="EMBL" id="GGU94748.1"/>
    </source>
</evidence>
<dbReference type="EMBL" id="BMUB01000016">
    <property type="protein sequence ID" value="GGU94748.1"/>
    <property type="molecule type" value="Genomic_DNA"/>
</dbReference>
<protein>
    <recommendedName>
        <fullName evidence="6">HTH tetR-type domain-containing protein</fullName>
    </recommendedName>
</protein>
<feature type="DNA-binding region" description="H-T-H motif" evidence="4">
    <location>
        <begin position="114"/>
        <end position="133"/>
    </location>
</feature>
<dbReference type="Proteomes" id="UP000610124">
    <property type="component" value="Unassembled WGS sequence"/>
</dbReference>
<organism evidence="7 8">
    <name type="scientific">Kitasatospora aureofaciens</name>
    <name type="common">Streptomyces aureofaciens</name>
    <dbReference type="NCBI Taxonomy" id="1894"/>
    <lineage>
        <taxon>Bacteria</taxon>
        <taxon>Bacillati</taxon>
        <taxon>Actinomycetota</taxon>
        <taxon>Actinomycetes</taxon>
        <taxon>Kitasatosporales</taxon>
        <taxon>Streptomycetaceae</taxon>
        <taxon>Kitasatospora</taxon>
    </lineage>
</organism>
<evidence type="ECO:0000256" key="5">
    <source>
        <dbReference type="SAM" id="MobiDB-lite"/>
    </source>
</evidence>
<reference evidence="7" key="2">
    <citation type="submission" date="2020-09" db="EMBL/GenBank/DDBJ databases">
        <authorList>
            <person name="Sun Q."/>
            <person name="Ohkuma M."/>
        </authorList>
    </citation>
    <scope>NUCLEOTIDE SEQUENCE</scope>
    <source>
        <strain evidence="7">JCM 4434</strain>
    </source>
</reference>
<feature type="domain" description="HTH tetR-type" evidence="6">
    <location>
        <begin position="91"/>
        <end position="151"/>
    </location>
</feature>
<dbReference type="SUPFAM" id="SSF48498">
    <property type="entry name" value="Tetracyclin repressor-like, C-terminal domain"/>
    <property type="match status" value="1"/>
</dbReference>
<reference evidence="7" key="1">
    <citation type="journal article" date="2014" name="Int. J. Syst. Evol. Microbiol.">
        <title>Complete genome sequence of Corynebacterium casei LMG S-19264T (=DSM 44701T), isolated from a smear-ripened cheese.</title>
        <authorList>
            <consortium name="US DOE Joint Genome Institute (JGI-PGF)"/>
            <person name="Walter F."/>
            <person name="Albersmeier A."/>
            <person name="Kalinowski J."/>
            <person name="Ruckert C."/>
        </authorList>
    </citation>
    <scope>NUCLEOTIDE SEQUENCE</scope>
    <source>
        <strain evidence="7">JCM 4434</strain>
    </source>
</reference>
<name>A0A8H9HYT9_KITAU</name>
<dbReference type="InterPro" id="IPR009057">
    <property type="entry name" value="Homeodomain-like_sf"/>
</dbReference>
<dbReference type="Gene3D" id="1.10.10.60">
    <property type="entry name" value="Homeodomain-like"/>
    <property type="match status" value="1"/>
</dbReference>
<dbReference type="InterPro" id="IPR001647">
    <property type="entry name" value="HTH_TetR"/>
</dbReference>
<accession>A0A8H9HYT9</accession>
<proteinExistence type="predicted"/>
<dbReference type="SUPFAM" id="SSF46689">
    <property type="entry name" value="Homeodomain-like"/>
    <property type="match status" value="1"/>
</dbReference>
<dbReference type="PROSITE" id="PS50977">
    <property type="entry name" value="HTH_TETR_2"/>
    <property type="match status" value="1"/>
</dbReference>
<evidence type="ECO:0000313" key="8">
    <source>
        <dbReference type="Proteomes" id="UP000610124"/>
    </source>
</evidence>
<dbReference type="InterPro" id="IPR036271">
    <property type="entry name" value="Tet_transcr_reg_TetR-rel_C_sf"/>
</dbReference>
<dbReference type="PANTHER" id="PTHR30055:SF225">
    <property type="entry name" value="TRANSCRIPTIONAL REGULATORY PROTEIN-RELATED"/>
    <property type="match status" value="1"/>
</dbReference>
<evidence type="ECO:0000256" key="3">
    <source>
        <dbReference type="ARBA" id="ARBA00023163"/>
    </source>
</evidence>
<dbReference type="Pfam" id="PF00440">
    <property type="entry name" value="TetR_N"/>
    <property type="match status" value="1"/>
</dbReference>
<dbReference type="Gene3D" id="1.10.357.10">
    <property type="entry name" value="Tetracycline Repressor, domain 2"/>
    <property type="match status" value="1"/>
</dbReference>
<evidence type="ECO:0000256" key="4">
    <source>
        <dbReference type="PROSITE-ProRule" id="PRU00335"/>
    </source>
</evidence>